<dbReference type="PANTHER" id="PTHR11567">
    <property type="entry name" value="ACID PHOSPHATASE-RELATED"/>
    <property type="match status" value="1"/>
</dbReference>
<evidence type="ECO:0008006" key="7">
    <source>
        <dbReference type="Google" id="ProtNLM"/>
    </source>
</evidence>
<dbReference type="InterPro" id="IPR029033">
    <property type="entry name" value="His_PPase_superfam"/>
</dbReference>
<dbReference type="AlphaFoldDB" id="A0A7R9KLH6"/>
<dbReference type="InterPro" id="IPR033379">
    <property type="entry name" value="Acid_Pase_AS"/>
</dbReference>
<accession>A0A7R9KLH6</accession>
<dbReference type="InterPro" id="IPR050645">
    <property type="entry name" value="Histidine_acid_phosphatase"/>
</dbReference>
<feature type="compositionally biased region" description="Polar residues" evidence="3">
    <location>
        <begin position="30"/>
        <end position="40"/>
    </location>
</feature>
<dbReference type="GO" id="GO:0003993">
    <property type="term" value="F:acid phosphatase activity"/>
    <property type="evidence" value="ECO:0007669"/>
    <property type="project" value="UniProtKB-EC"/>
</dbReference>
<dbReference type="Proteomes" id="UP000759131">
    <property type="component" value="Unassembled WGS sequence"/>
</dbReference>
<dbReference type="EMBL" id="CAJPIZ010002903">
    <property type="protein sequence ID" value="CAG2105665.1"/>
    <property type="molecule type" value="Genomic_DNA"/>
</dbReference>
<evidence type="ECO:0000256" key="3">
    <source>
        <dbReference type="SAM" id="MobiDB-lite"/>
    </source>
</evidence>
<evidence type="ECO:0000256" key="2">
    <source>
        <dbReference type="ARBA" id="ARBA00005375"/>
    </source>
</evidence>
<dbReference type="Gene3D" id="3.40.50.1240">
    <property type="entry name" value="Phosphoglycerate mutase-like"/>
    <property type="match status" value="1"/>
</dbReference>
<feature type="compositionally biased region" description="Low complexity" evidence="3">
    <location>
        <begin position="122"/>
        <end position="132"/>
    </location>
</feature>
<feature type="signal peptide" evidence="4">
    <location>
        <begin position="1"/>
        <end position="19"/>
    </location>
</feature>
<proteinExistence type="inferred from homology"/>
<sequence length="529" mass="59443">MNTCVLFAVLAVWLAIGRTAPVDQAPGAQDQGNSTVPVNSTDTTFKPDNTTTTTKPDQLNNSTDTGKDDKTATTTVGNSTNTTGNSTTEPPRPTSADNSTSTTANSGSSMPSSLAPIVANNETSSTTETSTECGGYTASTEGMVQTVHRHGDRSPCISYPTDPFNNEDQYWPDGYSHLTIVSIACDLQFQKGKQRMYSLGKYLRKRYDHFLGTSPREAWVRSSARERCLESSAMLLAGLYPPTDRWVWNGQLGHIWQPVPIKTVEFENDGMLNPDSNCPMAVRVMALIDRSPAVQQFYRKYKPLLAFIEQKSGMKIGHYWDGRDLFDTLYVQRQNQYSLPDWVNQTVWKCLQQFNVKSFVFDSSNAAIRRLRAGVILKDMCDRMRDSIDGQKSKHKVFLYSTHDTQLSVLLSALNIYNGIPPPYGSTIMFELYETNCGDDRKTSDGKQQLSQQSQQPIGHRLEVHYLNVTESEKSYLLAVNGCAFGARNETMVCDVKHFLDSLKTLIVDNWDDECKDTYWRRLFRNIEL</sequence>
<dbReference type="PANTHER" id="PTHR11567:SF210">
    <property type="entry name" value="ACID PHOSPHATASE 5-RELATED"/>
    <property type="match status" value="1"/>
</dbReference>
<organism evidence="5">
    <name type="scientific">Medioppia subpectinata</name>
    <dbReference type="NCBI Taxonomy" id="1979941"/>
    <lineage>
        <taxon>Eukaryota</taxon>
        <taxon>Metazoa</taxon>
        <taxon>Ecdysozoa</taxon>
        <taxon>Arthropoda</taxon>
        <taxon>Chelicerata</taxon>
        <taxon>Arachnida</taxon>
        <taxon>Acari</taxon>
        <taxon>Acariformes</taxon>
        <taxon>Sarcoptiformes</taxon>
        <taxon>Oribatida</taxon>
        <taxon>Brachypylina</taxon>
        <taxon>Oppioidea</taxon>
        <taxon>Oppiidae</taxon>
        <taxon>Medioppia</taxon>
    </lineage>
</organism>
<name>A0A7R9KLH6_9ACAR</name>
<evidence type="ECO:0000313" key="6">
    <source>
        <dbReference type="Proteomes" id="UP000759131"/>
    </source>
</evidence>
<feature type="compositionally biased region" description="Low complexity" evidence="3">
    <location>
        <begin position="41"/>
        <end position="57"/>
    </location>
</feature>
<feature type="region of interest" description="Disordered" evidence="3">
    <location>
        <begin position="23"/>
        <end position="136"/>
    </location>
</feature>
<feature type="compositionally biased region" description="Low complexity" evidence="3">
    <location>
        <begin position="72"/>
        <end position="109"/>
    </location>
</feature>
<dbReference type="InterPro" id="IPR000560">
    <property type="entry name" value="His_Pase_clade-2"/>
</dbReference>
<keyword evidence="6" id="KW-1185">Reference proteome</keyword>
<evidence type="ECO:0000313" key="5">
    <source>
        <dbReference type="EMBL" id="CAD7625235.1"/>
    </source>
</evidence>
<comment type="catalytic activity">
    <reaction evidence="1">
        <text>a phosphate monoester + H2O = an alcohol + phosphate</text>
        <dbReference type="Rhea" id="RHEA:15017"/>
        <dbReference type="ChEBI" id="CHEBI:15377"/>
        <dbReference type="ChEBI" id="CHEBI:30879"/>
        <dbReference type="ChEBI" id="CHEBI:43474"/>
        <dbReference type="ChEBI" id="CHEBI:67140"/>
        <dbReference type="EC" id="3.1.3.2"/>
    </reaction>
</comment>
<dbReference type="EMBL" id="OC857478">
    <property type="protein sequence ID" value="CAD7625235.1"/>
    <property type="molecule type" value="Genomic_DNA"/>
</dbReference>
<gene>
    <name evidence="5" type="ORF">OSB1V03_LOCUS5670</name>
</gene>
<feature type="chain" id="PRO_5036210940" description="Acid phosphatase" evidence="4">
    <location>
        <begin position="20"/>
        <end position="529"/>
    </location>
</feature>
<comment type="similarity">
    <text evidence="2">Belongs to the histidine acid phosphatase family.</text>
</comment>
<dbReference type="Pfam" id="PF00328">
    <property type="entry name" value="His_Phos_2"/>
    <property type="match status" value="1"/>
</dbReference>
<dbReference type="OrthoDB" id="6418769at2759"/>
<dbReference type="CDD" id="cd07061">
    <property type="entry name" value="HP_HAP_like"/>
    <property type="match status" value="1"/>
</dbReference>
<evidence type="ECO:0000256" key="1">
    <source>
        <dbReference type="ARBA" id="ARBA00000032"/>
    </source>
</evidence>
<protein>
    <recommendedName>
        <fullName evidence="7">Acid phosphatase</fullName>
    </recommendedName>
</protein>
<dbReference type="PROSITE" id="PS00778">
    <property type="entry name" value="HIS_ACID_PHOSPHAT_2"/>
    <property type="match status" value="1"/>
</dbReference>
<keyword evidence="4" id="KW-0732">Signal</keyword>
<dbReference type="SUPFAM" id="SSF53254">
    <property type="entry name" value="Phosphoglycerate mutase-like"/>
    <property type="match status" value="1"/>
</dbReference>
<evidence type="ECO:0000256" key="4">
    <source>
        <dbReference type="SAM" id="SignalP"/>
    </source>
</evidence>
<reference evidence="5" key="1">
    <citation type="submission" date="2020-11" db="EMBL/GenBank/DDBJ databases">
        <authorList>
            <person name="Tran Van P."/>
        </authorList>
    </citation>
    <scope>NUCLEOTIDE SEQUENCE</scope>
</reference>